<evidence type="ECO:0000313" key="2">
    <source>
        <dbReference type="Proteomes" id="UP000626109"/>
    </source>
</evidence>
<gene>
    <name evidence="1" type="ORF">PGLA2088_LOCUS30503</name>
</gene>
<name>A0A813KC17_POLGL</name>
<dbReference type="AlphaFoldDB" id="A0A813KC17"/>
<proteinExistence type="predicted"/>
<dbReference type="EMBL" id="CAJNNW010028847">
    <property type="protein sequence ID" value="CAE8697964.1"/>
    <property type="molecule type" value="Genomic_DNA"/>
</dbReference>
<reference evidence="1" key="1">
    <citation type="submission" date="2021-02" db="EMBL/GenBank/DDBJ databases">
        <authorList>
            <person name="Dougan E. K."/>
            <person name="Rhodes N."/>
            <person name="Thang M."/>
            <person name="Chan C."/>
        </authorList>
    </citation>
    <scope>NUCLEOTIDE SEQUENCE</scope>
</reference>
<feature type="non-terminal residue" evidence="1">
    <location>
        <position position="212"/>
    </location>
</feature>
<organism evidence="1 2">
    <name type="scientific">Polarella glacialis</name>
    <name type="common">Dinoflagellate</name>
    <dbReference type="NCBI Taxonomy" id="89957"/>
    <lineage>
        <taxon>Eukaryota</taxon>
        <taxon>Sar</taxon>
        <taxon>Alveolata</taxon>
        <taxon>Dinophyceae</taxon>
        <taxon>Suessiales</taxon>
        <taxon>Suessiaceae</taxon>
        <taxon>Polarella</taxon>
    </lineage>
</organism>
<dbReference type="Proteomes" id="UP000626109">
    <property type="component" value="Unassembled WGS sequence"/>
</dbReference>
<comment type="caution">
    <text evidence="1">The sequence shown here is derived from an EMBL/GenBank/DDBJ whole genome shotgun (WGS) entry which is preliminary data.</text>
</comment>
<protein>
    <submittedName>
        <fullName evidence="1">Uncharacterized protein</fullName>
    </submittedName>
</protein>
<sequence>VAERRDGRRARVEAEQQDMLRILRPLGLQTAPADSGMTPGQVLMAEMLATLERMSAPAREAAEEAGVWWRDPGHASDVVDGSKYSVDAWGRRRGASKRGCCAWYRWSLSSVPVRMRAQLSTNCLSGAEHHSEMFVCWWCGGPALAHEDLGPASDKEEIGFFPGFGPGRTPWRKPLMGLDAMLQEDLTPTSGDSPKFQRISLWEATSLQPATS</sequence>
<accession>A0A813KC17</accession>
<evidence type="ECO:0000313" key="1">
    <source>
        <dbReference type="EMBL" id="CAE8697964.1"/>
    </source>
</evidence>